<protein>
    <submittedName>
        <fullName evidence="3">Uncharacterized protein</fullName>
    </submittedName>
</protein>
<dbReference type="AlphaFoldDB" id="X0VAY7"/>
<proteinExistence type="predicted"/>
<evidence type="ECO:0000313" key="3">
    <source>
        <dbReference type="EMBL" id="GAG15289.1"/>
    </source>
</evidence>
<sequence>KKCAALFDRHRGVIDGVLVTLPNFGDERAVADTVRMSGLNVPVFVHAFSDDLDKMRIGKRRDGFCGKLSVCNNLMQYDIPYSVGELHVVPPQSDEFMEDISQFLAVCRVVGGLSGARIGCIGSRVAPFKTVRYSEKLLEESGISVETADLQDIILGIDKLSSSSKKVKSRLSALKKYAPPMEPIPAKHQMTIAKMSVVIEQWIKENDIDAYTIQCWPAMQDALSVFPCTAMSLMSQNLIPAACETDVMGAVSMYAIQLG</sequence>
<dbReference type="PANTHER" id="PTHR36120:SF1">
    <property type="entry name" value="L-FUCOSE ISOMERASE C-TERMINAL DOMAIN-CONTAINING PROTEIN"/>
    <property type="match status" value="1"/>
</dbReference>
<dbReference type="GO" id="GO:0005737">
    <property type="term" value="C:cytoplasm"/>
    <property type="evidence" value="ECO:0007669"/>
    <property type="project" value="InterPro"/>
</dbReference>
<feature type="non-terminal residue" evidence="3">
    <location>
        <position position="1"/>
    </location>
</feature>
<name>X0VAY7_9ZZZZ</name>
<dbReference type="GO" id="GO:0016861">
    <property type="term" value="F:intramolecular oxidoreductase activity, interconverting aldoses and ketoses"/>
    <property type="evidence" value="ECO:0007669"/>
    <property type="project" value="InterPro"/>
</dbReference>
<dbReference type="InterPro" id="IPR009015">
    <property type="entry name" value="Fucose_isomerase_N/cen_sf"/>
</dbReference>
<dbReference type="PANTHER" id="PTHR36120">
    <property type="entry name" value="FUCOSE ISOMERASE"/>
    <property type="match status" value="1"/>
</dbReference>
<comment type="caution">
    <text evidence="3">The sequence shown here is derived from an EMBL/GenBank/DDBJ whole genome shotgun (WGS) entry which is preliminary data.</text>
</comment>
<gene>
    <name evidence="3" type="ORF">S01H1_54142</name>
</gene>
<accession>X0VAY7</accession>
<keyword evidence="2" id="KW-0119">Carbohydrate metabolism</keyword>
<evidence type="ECO:0000256" key="1">
    <source>
        <dbReference type="ARBA" id="ARBA00023235"/>
    </source>
</evidence>
<keyword evidence="1" id="KW-0413">Isomerase</keyword>
<dbReference type="SUPFAM" id="SSF53743">
    <property type="entry name" value="FucI/AraA N-terminal and middle domains"/>
    <property type="match status" value="1"/>
</dbReference>
<organism evidence="3">
    <name type="scientific">marine sediment metagenome</name>
    <dbReference type="NCBI Taxonomy" id="412755"/>
    <lineage>
        <taxon>unclassified sequences</taxon>
        <taxon>metagenomes</taxon>
        <taxon>ecological metagenomes</taxon>
    </lineage>
</organism>
<reference evidence="3" key="1">
    <citation type="journal article" date="2014" name="Front. Microbiol.">
        <title>High frequency of phylogenetically diverse reductive dehalogenase-homologous genes in deep subseafloor sedimentary metagenomes.</title>
        <authorList>
            <person name="Kawai M."/>
            <person name="Futagami T."/>
            <person name="Toyoda A."/>
            <person name="Takaki Y."/>
            <person name="Nishi S."/>
            <person name="Hori S."/>
            <person name="Arai W."/>
            <person name="Tsubouchi T."/>
            <person name="Morono Y."/>
            <person name="Uchiyama I."/>
            <person name="Ito T."/>
            <person name="Fujiyama A."/>
            <person name="Inagaki F."/>
            <person name="Takami H."/>
        </authorList>
    </citation>
    <scope>NUCLEOTIDE SEQUENCE</scope>
    <source>
        <strain evidence="3">Expedition CK06-06</strain>
    </source>
</reference>
<dbReference type="GO" id="GO:0005996">
    <property type="term" value="P:monosaccharide metabolic process"/>
    <property type="evidence" value="ECO:0007669"/>
    <property type="project" value="InterPro"/>
</dbReference>
<dbReference type="EMBL" id="BARS01035111">
    <property type="protein sequence ID" value="GAG15289.1"/>
    <property type="molecule type" value="Genomic_DNA"/>
</dbReference>
<feature type="non-terminal residue" evidence="3">
    <location>
        <position position="259"/>
    </location>
</feature>
<evidence type="ECO:0000256" key="2">
    <source>
        <dbReference type="ARBA" id="ARBA00023277"/>
    </source>
</evidence>